<evidence type="ECO:0000256" key="2">
    <source>
        <dbReference type="ARBA" id="ARBA00005581"/>
    </source>
</evidence>
<proteinExistence type="inferred from homology"/>
<dbReference type="EMBL" id="JAVIJP010000007">
    <property type="protein sequence ID" value="KAL3650333.1"/>
    <property type="molecule type" value="Genomic_DNA"/>
</dbReference>
<evidence type="ECO:0000313" key="7">
    <source>
        <dbReference type="EMBL" id="KAL3650333.1"/>
    </source>
</evidence>
<reference evidence="8" key="1">
    <citation type="journal article" date="2024" name="IScience">
        <title>Strigolactones Initiate the Formation of Haustorium-like Structures in Castilleja.</title>
        <authorList>
            <person name="Buerger M."/>
            <person name="Peterson D."/>
            <person name="Chory J."/>
        </authorList>
    </citation>
    <scope>NUCLEOTIDE SEQUENCE [LARGE SCALE GENOMIC DNA]</scope>
</reference>
<dbReference type="InterPro" id="IPR010264">
    <property type="entry name" value="Self-incomp_S1"/>
</dbReference>
<dbReference type="PANTHER" id="PTHR31232">
    <property type="match status" value="1"/>
</dbReference>
<comment type="subcellular location">
    <subcellularLocation>
        <location evidence="1 6">Secreted</location>
    </subcellularLocation>
</comment>
<keyword evidence="8" id="KW-1185">Reference proteome</keyword>
<evidence type="ECO:0000256" key="6">
    <source>
        <dbReference type="RuleBase" id="RU367044"/>
    </source>
</evidence>
<evidence type="ECO:0000256" key="5">
    <source>
        <dbReference type="ARBA" id="ARBA00022729"/>
    </source>
</evidence>
<comment type="similarity">
    <text evidence="2 6">Belongs to the plant self-incompatibility (S1) protein family.</text>
</comment>
<protein>
    <recommendedName>
        <fullName evidence="6">S-protein homolog</fullName>
    </recommendedName>
</protein>
<evidence type="ECO:0000256" key="1">
    <source>
        <dbReference type="ARBA" id="ARBA00004613"/>
    </source>
</evidence>
<evidence type="ECO:0000256" key="4">
    <source>
        <dbReference type="ARBA" id="ARBA00022525"/>
    </source>
</evidence>
<dbReference type="Pfam" id="PF05938">
    <property type="entry name" value="Self-incomp_S1"/>
    <property type="match status" value="1"/>
</dbReference>
<accession>A0ABD3E788</accession>
<evidence type="ECO:0000313" key="8">
    <source>
        <dbReference type="Proteomes" id="UP001632038"/>
    </source>
</evidence>
<name>A0ABD3E788_9LAMI</name>
<comment type="caution">
    <text evidence="7">The sequence shown here is derived from an EMBL/GenBank/DDBJ whole genome shotgun (WGS) entry which is preliminary data.</text>
</comment>
<gene>
    <name evidence="7" type="ORF">CASFOL_006736</name>
</gene>
<dbReference type="GO" id="GO:0005576">
    <property type="term" value="C:extracellular region"/>
    <property type="evidence" value="ECO:0007669"/>
    <property type="project" value="UniProtKB-SubCell"/>
</dbReference>
<dbReference type="PANTHER" id="PTHR31232:SF42">
    <property type="entry name" value="S-PROTEIN HOMOLOG"/>
    <property type="match status" value="1"/>
</dbReference>
<dbReference type="GO" id="GO:0060320">
    <property type="term" value="P:rejection of self pollen"/>
    <property type="evidence" value="ECO:0007669"/>
    <property type="project" value="UniProtKB-KW"/>
</dbReference>
<keyword evidence="4 6" id="KW-0964">Secreted</keyword>
<sequence>MKSINQEMLCFSTIGVIVLLIISNMMAPSDQAPLTKTRIVLQNRIPNQSALIHCWSSENDLGSHKLGPSAIFSWHFKVNIWGSTKFVCDFTTSYYSLMRSTVFNNNISGICHEYCLWAITKDHGPCLVGHARGLLCYY</sequence>
<dbReference type="Proteomes" id="UP001632038">
    <property type="component" value="Unassembled WGS sequence"/>
</dbReference>
<keyword evidence="5" id="KW-0732">Signal</keyword>
<dbReference type="AlphaFoldDB" id="A0ABD3E788"/>
<keyword evidence="3 6" id="KW-0713">Self-incompatibility</keyword>
<organism evidence="7 8">
    <name type="scientific">Castilleja foliolosa</name>
    <dbReference type="NCBI Taxonomy" id="1961234"/>
    <lineage>
        <taxon>Eukaryota</taxon>
        <taxon>Viridiplantae</taxon>
        <taxon>Streptophyta</taxon>
        <taxon>Embryophyta</taxon>
        <taxon>Tracheophyta</taxon>
        <taxon>Spermatophyta</taxon>
        <taxon>Magnoliopsida</taxon>
        <taxon>eudicotyledons</taxon>
        <taxon>Gunneridae</taxon>
        <taxon>Pentapetalae</taxon>
        <taxon>asterids</taxon>
        <taxon>lamiids</taxon>
        <taxon>Lamiales</taxon>
        <taxon>Orobanchaceae</taxon>
        <taxon>Pedicularideae</taxon>
        <taxon>Castillejinae</taxon>
        <taxon>Castilleja</taxon>
    </lineage>
</organism>
<evidence type="ECO:0000256" key="3">
    <source>
        <dbReference type="ARBA" id="ARBA00022471"/>
    </source>
</evidence>